<dbReference type="NCBIfam" id="TIGR00125">
    <property type="entry name" value="cyt_tran_rel"/>
    <property type="match status" value="1"/>
</dbReference>
<keyword evidence="4" id="KW-0662">Pyridine nucleotide biosynthesis</keyword>
<dbReference type="HAMAP" id="MF_00243">
    <property type="entry name" value="NMN_adenylyltr"/>
    <property type="match status" value="1"/>
</dbReference>
<evidence type="ECO:0000256" key="3">
    <source>
        <dbReference type="ARBA" id="ARBA00022695"/>
    </source>
</evidence>
<dbReference type="EMBL" id="QMQX01000066">
    <property type="protein sequence ID" value="RLE52135.1"/>
    <property type="molecule type" value="Genomic_DNA"/>
</dbReference>
<keyword evidence="4" id="KW-0520">NAD</keyword>
<comment type="pathway">
    <text evidence="4">Cofactor biosynthesis; NAD(+) biosynthesis; NAD(+) from nicotinamide D-ribonucleotide: step 1/1.</text>
</comment>
<dbReference type="Gene3D" id="3.40.50.620">
    <property type="entry name" value="HUPs"/>
    <property type="match status" value="1"/>
</dbReference>
<name>A0A497EUE7_9CREN</name>
<dbReference type="EC" id="2.7.7.1" evidence="4 5"/>
<dbReference type="GO" id="GO:0000309">
    <property type="term" value="F:nicotinamide-nucleotide adenylyltransferase activity"/>
    <property type="evidence" value="ECO:0007669"/>
    <property type="project" value="UniProtKB-UniRule"/>
</dbReference>
<comment type="similarity">
    <text evidence="1 4">Belongs to the archaeal NMN adenylyltransferase family.</text>
</comment>
<dbReference type="PANTHER" id="PTHR21342">
    <property type="entry name" value="PHOSPHOPANTETHEINE ADENYLYLTRANSFERASE"/>
    <property type="match status" value="1"/>
</dbReference>
<dbReference type="Proteomes" id="UP000272051">
    <property type="component" value="Unassembled WGS sequence"/>
</dbReference>
<dbReference type="PANTHER" id="PTHR21342:SF0">
    <property type="entry name" value="BIFUNCTIONAL NMN ADENYLYLTRANSFERASE_NUDIX HYDROLASE"/>
    <property type="match status" value="1"/>
</dbReference>
<sequence length="183" mass="20854">MLRALLIGRFQPFHYGHLEIVKRILSEVDELIIGIGSAQASHTLDNPFTAGERILMIAKTLQAEGIPGDRYYIIPIPDVWNNAIWVDHVKSLTPPFQRVYTNNPLAQRLFREKGFEVKPLPLINRTRFSGTEIRAKMLRDESWRELVPPKVAEVIDMVKGVERLKDVSKSDKLSYLEPGSVPP</sequence>
<evidence type="ECO:0000313" key="8">
    <source>
        <dbReference type="EMBL" id="RLE52135.1"/>
    </source>
</evidence>
<keyword evidence="2 4" id="KW-0808">Transferase</keyword>
<keyword evidence="4" id="KW-0067">ATP-binding</keyword>
<evidence type="ECO:0000259" key="6">
    <source>
        <dbReference type="Pfam" id="PF01467"/>
    </source>
</evidence>
<dbReference type="CDD" id="cd02166">
    <property type="entry name" value="NMNAT_Archaea"/>
    <property type="match status" value="1"/>
</dbReference>
<evidence type="ECO:0000256" key="4">
    <source>
        <dbReference type="HAMAP-Rule" id="MF_00243"/>
    </source>
</evidence>
<comment type="caution">
    <text evidence="7">The sequence shown here is derived from an EMBL/GenBank/DDBJ whole genome shotgun (WGS) entry which is preliminary data.</text>
</comment>
<reference evidence="9 10" key="1">
    <citation type="submission" date="2018-06" db="EMBL/GenBank/DDBJ databases">
        <title>Extensive metabolic versatility and redundancy in microbially diverse, dynamic hydrothermal sediments.</title>
        <authorList>
            <person name="Dombrowski N."/>
            <person name="Teske A."/>
            <person name="Baker B.J."/>
        </authorList>
    </citation>
    <scope>NUCLEOTIDE SEQUENCE [LARGE SCALE GENOMIC DNA]</scope>
    <source>
        <strain evidence="8">B34_G17</strain>
        <strain evidence="7">B66_G16</strain>
    </source>
</reference>
<dbReference type="EMBL" id="QMQV01000001">
    <property type="protein sequence ID" value="RLE50759.1"/>
    <property type="molecule type" value="Genomic_DNA"/>
</dbReference>
<dbReference type="NCBIfam" id="TIGR01527">
    <property type="entry name" value="arch_NMN_Atrans"/>
    <property type="match status" value="1"/>
</dbReference>
<dbReference type="GO" id="GO:0005737">
    <property type="term" value="C:cytoplasm"/>
    <property type="evidence" value="ECO:0007669"/>
    <property type="project" value="UniProtKB-SubCell"/>
</dbReference>
<dbReference type="NCBIfam" id="NF002243">
    <property type="entry name" value="PRK01153.1"/>
    <property type="match status" value="1"/>
</dbReference>
<evidence type="ECO:0000256" key="5">
    <source>
        <dbReference type="NCBIfam" id="TIGR01527"/>
    </source>
</evidence>
<dbReference type="Proteomes" id="UP000278475">
    <property type="component" value="Unassembled WGS sequence"/>
</dbReference>
<dbReference type="Pfam" id="PF01467">
    <property type="entry name" value="CTP_transf_like"/>
    <property type="match status" value="1"/>
</dbReference>
<evidence type="ECO:0000313" key="7">
    <source>
        <dbReference type="EMBL" id="RLE50759.1"/>
    </source>
</evidence>
<comment type="catalytic activity">
    <reaction evidence="4">
        <text>beta-nicotinamide D-ribonucleotide + ATP + H(+) = diphosphate + NAD(+)</text>
        <dbReference type="Rhea" id="RHEA:21360"/>
        <dbReference type="ChEBI" id="CHEBI:14649"/>
        <dbReference type="ChEBI" id="CHEBI:15378"/>
        <dbReference type="ChEBI" id="CHEBI:30616"/>
        <dbReference type="ChEBI" id="CHEBI:33019"/>
        <dbReference type="ChEBI" id="CHEBI:57540"/>
        <dbReference type="EC" id="2.7.7.1"/>
    </reaction>
</comment>
<dbReference type="InterPro" id="IPR004821">
    <property type="entry name" value="Cyt_trans-like"/>
</dbReference>
<keyword evidence="3 4" id="KW-0548">Nucleotidyltransferase</keyword>
<dbReference type="AlphaFoldDB" id="A0A497EUE7"/>
<keyword evidence="4" id="KW-0963">Cytoplasm</keyword>
<protein>
    <recommendedName>
        <fullName evidence="4 5">Nicotinamide-nucleotide adenylyltransferase</fullName>
        <ecNumber evidence="4 5">2.7.7.1</ecNumber>
    </recommendedName>
    <alternativeName>
        <fullName evidence="4">NAD(+) diphosphorylase</fullName>
    </alternativeName>
    <alternativeName>
        <fullName evidence="4">NAD(+) pyrophosphorylase</fullName>
    </alternativeName>
    <alternativeName>
        <fullName evidence="4">NMN adenylyltransferase</fullName>
    </alternativeName>
</protein>
<gene>
    <name evidence="7" type="ORF">DRJ31_00295</name>
    <name evidence="8" type="ORF">DRJ33_04470</name>
</gene>
<proteinExistence type="inferred from homology"/>
<dbReference type="InterPro" id="IPR006418">
    <property type="entry name" value="NMN_Atrans_arc"/>
</dbReference>
<evidence type="ECO:0000256" key="2">
    <source>
        <dbReference type="ARBA" id="ARBA00022679"/>
    </source>
</evidence>
<organism evidence="7 10">
    <name type="scientific">Thermoproteota archaeon</name>
    <dbReference type="NCBI Taxonomy" id="2056631"/>
    <lineage>
        <taxon>Archaea</taxon>
        <taxon>Thermoproteota</taxon>
    </lineage>
</organism>
<dbReference type="UniPathway" id="UPA00253">
    <property type="reaction ID" value="UER00600"/>
</dbReference>
<evidence type="ECO:0000256" key="1">
    <source>
        <dbReference type="ARBA" id="ARBA00010124"/>
    </source>
</evidence>
<evidence type="ECO:0000313" key="10">
    <source>
        <dbReference type="Proteomes" id="UP000278475"/>
    </source>
</evidence>
<evidence type="ECO:0000313" key="9">
    <source>
        <dbReference type="Proteomes" id="UP000272051"/>
    </source>
</evidence>
<dbReference type="GO" id="GO:0005524">
    <property type="term" value="F:ATP binding"/>
    <property type="evidence" value="ECO:0007669"/>
    <property type="project" value="UniProtKB-KW"/>
</dbReference>
<dbReference type="InterPro" id="IPR014729">
    <property type="entry name" value="Rossmann-like_a/b/a_fold"/>
</dbReference>
<keyword evidence="4" id="KW-0547">Nucleotide-binding</keyword>
<feature type="domain" description="Cytidyltransferase-like" evidence="6">
    <location>
        <begin position="6"/>
        <end position="135"/>
    </location>
</feature>
<dbReference type="SUPFAM" id="SSF52374">
    <property type="entry name" value="Nucleotidylyl transferase"/>
    <property type="match status" value="1"/>
</dbReference>
<dbReference type="GO" id="GO:0009435">
    <property type="term" value="P:NAD+ biosynthetic process"/>
    <property type="evidence" value="ECO:0007669"/>
    <property type="project" value="UniProtKB-UniRule"/>
</dbReference>
<comment type="subcellular location">
    <subcellularLocation>
        <location evidence="4">Cytoplasm</location>
    </subcellularLocation>
</comment>
<accession>A0A497EUE7</accession>